<dbReference type="SUPFAM" id="SSF55073">
    <property type="entry name" value="Nucleotide cyclase"/>
    <property type="match status" value="1"/>
</dbReference>
<evidence type="ECO:0000256" key="1">
    <source>
        <dbReference type="SAM" id="Phobius"/>
    </source>
</evidence>
<dbReference type="SUPFAM" id="SSF141868">
    <property type="entry name" value="EAL domain-like"/>
    <property type="match status" value="1"/>
</dbReference>
<dbReference type="InterPro" id="IPR052155">
    <property type="entry name" value="Biofilm_reg_signaling"/>
</dbReference>
<feature type="transmembrane region" description="Helical" evidence="1">
    <location>
        <begin position="95"/>
        <end position="117"/>
    </location>
</feature>
<organism evidence="4 5">
    <name type="scientific">Acetobacterium paludosum</name>
    <dbReference type="NCBI Taxonomy" id="52693"/>
    <lineage>
        <taxon>Bacteria</taxon>
        <taxon>Bacillati</taxon>
        <taxon>Bacillota</taxon>
        <taxon>Clostridia</taxon>
        <taxon>Eubacteriales</taxon>
        <taxon>Eubacteriaceae</taxon>
        <taxon>Acetobacterium</taxon>
    </lineage>
</organism>
<feature type="domain" description="GGDEF" evidence="3">
    <location>
        <begin position="387"/>
        <end position="520"/>
    </location>
</feature>
<sequence length="810" mass="92584">MKKSTFITSLVLFAVFFIVYLTSVLFLSTFWVNILSPIGDFLAFFFLLMTFVKSDRTHPVYYCWLLFSLACLCFFFADGLWAIFAIIIGADPAEVSLITLFYTMTNVFFTFGILLFASYQYKHWHMAKLVLDIVTFSGICLLLAWIILFNRSTTDFLFLFTSEGVFSVISILGDLICYVGIAIWYLSIRKGNIPLYFRFVLGGIFFFALTDLYYYYVLYHHIYIVDSSVDFSYLMTLLLVAFGGLLAMRFDKTNFINSNELYSNTGRRSKELITLLCPIIAIIVQGFILAEFLMFISLIVIYIALDSYFESSIKNKDLLKRELQINNELECIIADRTQKLSETNMELHKKNKELSYLSNVDTLTQLYNRRYFLKTLDISIAKLDSDQTISLFYMDLDRFKLINDTYGHQMGDQVLIEISNRLARSTCENSTVARMGGDEFVFAYIGLLDHNSAIEMAKKLISTCSEEIIIDDYVFNPGLCIGVSIYPHDAQTADLLMKNADISLYHAKSQGTNKFAMFDFSINKRTQKRNEIELFLQKGDFFKDLKLFYQPQFSIPDGKLIGMEALIRWISNKNKIMTPVEFIQIAEETDQINEIGIWVLKEAVEQIIDWNTTYGQNLKMGINISPKQLDSTNLFKALNDVTQESRFDPQWLDIEITENIAMDSEYRLSQIFNLFKSIGMSVSVDDFGTGYSSISYLKHYTFDRLKIAKPLIDSMVTNQAGKQIVQAIILLAKTIGINTIAEGVETQEQLDVLTELGCEQIQGFLLGKPMPADEFEALFLSTQGEAFQSLGTTNTHLANFSLVPGQVPNI</sequence>
<feature type="transmembrane region" description="Helical" evidence="1">
    <location>
        <begin position="34"/>
        <end position="52"/>
    </location>
</feature>
<feature type="transmembrane region" description="Helical" evidence="1">
    <location>
        <begin position="7"/>
        <end position="28"/>
    </location>
</feature>
<dbReference type="EMBL" id="WJBD01000009">
    <property type="protein sequence ID" value="MBC3888370.1"/>
    <property type="molecule type" value="Genomic_DNA"/>
</dbReference>
<feature type="transmembrane region" description="Helical" evidence="1">
    <location>
        <begin position="195"/>
        <end position="216"/>
    </location>
</feature>
<keyword evidence="1" id="KW-0472">Membrane</keyword>
<dbReference type="Pfam" id="PF00990">
    <property type="entry name" value="GGDEF"/>
    <property type="match status" value="1"/>
</dbReference>
<feature type="transmembrane region" description="Helical" evidence="1">
    <location>
        <begin position="231"/>
        <end position="251"/>
    </location>
</feature>
<dbReference type="NCBIfam" id="TIGR00254">
    <property type="entry name" value="GGDEF"/>
    <property type="match status" value="1"/>
</dbReference>
<gene>
    <name evidence="4" type="ORF">GH810_08615</name>
</gene>
<reference evidence="4" key="1">
    <citation type="submission" date="2019-10" db="EMBL/GenBank/DDBJ databases">
        <authorList>
            <person name="Ross D.E."/>
            <person name="Gulliver D."/>
        </authorList>
    </citation>
    <scope>NUCLEOTIDE SEQUENCE</scope>
    <source>
        <strain evidence="4">DER-2019</strain>
    </source>
</reference>
<dbReference type="InterPro" id="IPR029787">
    <property type="entry name" value="Nucleotide_cyclase"/>
</dbReference>
<evidence type="ECO:0000313" key="5">
    <source>
        <dbReference type="Proteomes" id="UP000616595"/>
    </source>
</evidence>
<dbReference type="Gene3D" id="3.20.20.450">
    <property type="entry name" value="EAL domain"/>
    <property type="match status" value="1"/>
</dbReference>
<dbReference type="AlphaFoldDB" id="A0A923HW86"/>
<dbReference type="PROSITE" id="PS50883">
    <property type="entry name" value="EAL"/>
    <property type="match status" value="1"/>
</dbReference>
<feature type="domain" description="EAL" evidence="2">
    <location>
        <begin position="525"/>
        <end position="783"/>
    </location>
</feature>
<feature type="transmembrane region" description="Helical" evidence="1">
    <location>
        <begin position="272"/>
        <end position="305"/>
    </location>
</feature>
<evidence type="ECO:0000259" key="3">
    <source>
        <dbReference type="PROSITE" id="PS50887"/>
    </source>
</evidence>
<dbReference type="Proteomes" id="UP000616595">
    <property type="component" value="Unassembled WGS sequence"/>
</dbReference>
<dbReference type="PANTHER" id="PTHR44757:SF2">
    <property type="entry name" value="BIOFILM ARCHITECTURE MAINTENANCE PROTEIN MBAA"/>
    <property type="match status" value="1"/>
</dbReference>
<keyword evidence="1" id="KW-0812">Transmembrane</keyword>
<comment type="caution">
    <text evidence="4">The sequence shown here is derived from an EMBL/GenBank/DDBJ whole genome shotgun (WGS) entry which is preliminary data.</text>
</comment>
<feature type="transmembrane region" description="Helical" evidence="1">
    <location>
        <begin position="168"/>
        <end position="188"/>
    </location>
</feature>
<dbReference type="SMART" id="SM00267">
    <property type="entry name" value="GGDEF"/>
    <property type="match status" value="1"/>
</dbReference>
<dbReference type="InterPro" id="IPR043128">
    <property type="entry name" value="Rev_trsase/Diguanyl_cyclase"/>
</dbReference>
<feature type="transmembrane region" description="Helical" evidence="1">
    <location>
        <begin position="129"/>
        <end position="148"/>
    </location>
</feature>
<dbReference type="InterPro" id="IPR000160">
    <property type="entry name" value="GGDEF_dom"/>
</dbReference>
<dbReference type="InterPro" id="IPR001633">
    <property type="entry name" value="EAL_dom"/>
</dbReference>
<keyword evidence="1" id="KW-1133">Transmembrane helix</keyword>
<evidence type="ECO:0000313" key="4">
    <source>
        <dbReference type="EMBL" id="MBC3888370.1"/>
    </source>
</evidence>
<dbReference type="InterPro" id="IPR035919">
    <property type="entry name" value="EAL_sf"/>
</dbReference>
<evidence type="ECO:0000259" key="2">
    <source>
        <dbReference type="PROSITE" id="PS50883"/>
    </source>
</evidence>
<keyword evidence="5" id="KW-1185">Reference proteome</keyword>
<proteinExistence type="predicted"/>
<dbReference type="PANTHER" id="PTHR44757">
    <property type="entry name" value="DIGUANYLATE CYCLASE DGCP"/>
    <property type="match status" value="1"/>
</dbReference>
<dbReference type="Pfam" id="PF00563">
    <property type="entry name" value="EAL"/>
    <property type="match status" value="1"/>
</dbReference>
<protein>
    <submittedName>
        <fullName evidence="4">EAL domain-containing protein</fullName>
    </submittedName>
</protein>
<dbReference type="OrthoDB" id="9762141at2"/>
<reference evidence="4" key="2">
    <citation type="submission" date="2020-10" db="EMBL/GenBank/DDBJ databases">
        <title>Comparative genomics of the Acetobacterium genus.</title>
        <authorList>
            <person name="Marshall C."/>
            <person name="May H."/>
            <person name="Norman S."/>
        </authorList>
    </citation>
    <scope>NUCLEOTIDE SEQUENCE</scope>
    <source>
        <strain evidence="4">DER-2019</strain>
    </source>
</reference>
<dbReference type="PROSITE" id="PS50887">
    <property type="entry name" value="GGDEF"/>
    <property type="match status" value="1"/>
</dbReference>
<accession>A0A923HW86</accession>
<feature type="transmembrane region" description="Helical" evidence="1">
    <location>
        <begin position="64"/>
        <end position="89"/>
    </location>
</feature>
<dbReference type="CDD" id="cd01948">
    <property type="entry name" value="EAL"/>
    <property type="match status" value="1"/>
</dbReference>
<name>A0A923HW86_9FIRM</name>
<dbReference type="Gene3D" id="3.30.70.270">
    <property type="match status" value="1"/>
</dbReference>
<dbReference type="SMART" id="SM00052">
    <property type="entry name" value="EAL"/>
    <property type="match status" value="1"/>
</dbReference>
<dbReference type="CDD" id="cd01949">
    <property type="entry name" value="GGDEF"/>
    <property type="match status" value="1"/>
</dbReference>